<dbReference type="PANTHER" id="PTHR30576:SF0">
    <property type="entry name" value="UNDECAPRENYL-PHOSPHATE N-ACETYLGALACTOSAMINYL 1-PHOSPHATE TRANSFERASE-RELATED"/>
    <property type="match status" value="1"/>
</dbReference>
<organism evidence="10 11">
    <name type="scientific">Plantactinospora soyae</name>
    <dbReference type="NCBI Taxonomy" id="1544732"/>
    <lineage>
        <taxon>Bacteria</taxon>
        <taxon>Bacillati</taxon>
        <taxon>Actinomycetota</taxon>
        <taxon>Actinomycetes</taxon>
        <taxon>Micromonosporales</taxon>
        <taxon>Micromonosporaceae</taxon>
        <taxon>Plantactinospora</taxon>
    </lineage>
</organism>
<dbReference type="InterPro" id="IPR036291">
    <property type="entry name" value="NAD(P)-bd_dom_sf"/>
</dbReference>
<keyword evidence="3" id="KW-0808">Transferase</keyword>
<proteinExistence type="inferred from homology"/>
<dbReference type="Pfam" id="PF02397">
    <property type="entry name" value="Bac_transf"/>
    <property type="match status" value="1"/>
</dbReference>
<evidence type="ECO:0000259" key="9">
    <source>
        <dbReference type="Pfam" id="PF02397"/>
    </source>
</evidence>
<evidence type="ECO:0000256" key="8">
    <source>
        <dbReference type="SAM" id="Phobius"/>
    </source>
</evidence>
<keyword evidence="6 8" id="KW-0472">Membrane</keyword>
<feature type="transmembrane region" description="Helical" evidence="8">
    <location>
        <begin position="339"/>
        <end position="361"/>
    </location>
</feature>
<sequence length="520" mass="57102">MSSWGAVHHGPAADLSDSDPAGRLAPGSGTEVGTADEADEARSIPRPRTPIEPAAPVRTRSGLDTTAVLPYAGSVASGRTRRLRAWMVTAPVDLAALLAPLMLSDRYWRGTLFAAGLTVAIFATGGLYRGRRHMSILDELPNLGGRLLATAAIVAIIAAMRHGSVEYVAGFMRGVALSAGLVILGRAITRSMVLLARRRRWVEHNAIIIGSGPIAAELARLLRRYPQYGLRFVGCVDVDDEQAPGRPPLIGTLDNLEQRVAMVECDVLIVADPHCLEPRLMEILAHPAYARCDLWTVPRLWGSRSPGGLPDHIGAIPVVQIRHTTLSGPRWMAKRASDIVLASIALVLLSPVIAICALLTLCEGGRGIFFRQQRIGRYGEPFDVIKFRTMRPRDDHESQTRWSIAGDLRVGPIGRFMRRTSLDELPQLWNILRGDMTVVGPRPERPYFVEKFSAEHPDYAMRHRVPVGLTGLAQVSGLRGDTPISDRARFDNYYIENWSLWLDTKVLLRTVAEVFRGGGR</sequence>
<evidence type="ECO:0000256" key="3">
    <source>
        <dbReference type="ARBA" id="ARBA00022679"/>
    </source>
</evidence>
<evidence type="ECO:0000256" key="1">
    <source>
        <dbReference type="ARBA" id="ARBA00004141"/>
    </source>
</evidence>
<evidence type="ECO:0000256" key="7">
    <source>
        <dbReference type="SAM" id="MobiDB-lite"/>
    </source>
</evidence>
<dbReference type="AlphaFoldDB" id="A0A927RB42"/>
<dbReference type="Pfam" id="PF13727">
    <property type="entry name" value="CoA_binding_3"/>
    <property type="match status" value="1"/>
</dbReference>
<dbReference type="Gene3D" id="3.40.50.720">
    <property type="entry name" value="NAD(P)-binding Rossmann-like Domain"/>
    <property type="match status" value="1"/>
</dbReference>
<keyword evidence="4 8" id="KW-0812">Transmembrane</keyword>
<evidence type="ECO:0000256" key="6">
    <source>
        <dbReference type="ARBA" id="ARBA00023136"/>
    </source>
</evidence>
<dbReference type="Proteomes" id="UP000649753">
    <property type="component" value="Unassembled WGS sequence"/>
</dbReference>
<reference evidence="10" key="1">
    <citation type="submission" date="2020-10" db="EMBL/GenBank/DDBJ databases">
        <title>Sequencing the genomes of 1000 actinobacteria strains.</title>
        <authorList>
            <person name="Klenk H.-P."/>
        </authorList>
    </citation>
    <scope>NUCLEOTIDE SEQUENCE</scope>
    <source>
        <strain evidence="10">DSM 46832</strain>
    </source>
</reference>
<comment type="similarity">
    <text evidence="2">Belongs to the bacterial sugar transferase family.</text>
</comment>
<dbReference type="RefSeq" id="WP_225945826.1">
    <property type="nucleotide sequence ID" value="NZ_JADBEB010000001.1"/>
</dbReference>
<name>A0A927RB42_9ACTN</name>
<feature type="domain" description="Bacterial sugar transferase" evidence="9">
    <location>
        <begin position="334"/>
        <end position="515"/>
    </location>
</feature>
<dbReference type="GO" id="GO:0016020">
    <property type="term" value="C:membrane"/>
    <property type="evidence" value="ECO:0007669"/>
    <property type="project" value="UniProtKB-SubCell"/>
</dbReference>
<feature type="transmembrane region" description="Helical" evidence="8">
    <location>
        <begin position="167"/>
        <end position="189"/>
    </location>
</feature>
<comment type="caution">
    <text evidence="10">The sequence shown here is derived from an EMBL/GenBank/DDBJ whole genome shotgun (WGS) entry which is preliminary data.</text>
</comment>
<gene>
    <name evidence="10" type="ORF">H4W31_006934</name>
</gene>
<dbReference type="SUPFAM" id="SSF51735">
    <property type="entry name" value="NAD(P)-binding Rossmann-fold domains"/>
    <property type="match status" value="1"/>
</dbReference>
<evidence type="ECO:0000313" key="10">
    <source>
        <dbReference type="EMBL" id="MBE1491296.1"/>
    </source>
</evidence>
<dbReference type="EMBL" id="JADBEB010000001">
    <property type="protein sequence ID" value="MBE1491296.1"/>
    <property type="molecule type" value="Genomic_DNA"/>
</dbReference>
<dbReference type="NCBIfam" id="TIGR03025">
    <property type="entry name" value="EPS_sugtrans"/>
    <property type="match status" value="1"/>
</dbReference>
<dbReference type="InterPro" id="IPR017475">
    <property type="entry name" value="EPS_sugar_tfrase"/>
</dbReference>
<protein>
    <submittedName>
        <fullName evidence="10">Exopolysaccharide biosynthesis polyprenyl glycosylphosphotransferase</fullName>
    </submittedName>
</protein>
<keyword evidence="5 8" id="KW-1133">Transmembrane helix</keyword>
<evidence type="ECO:0000256" key="5">
    <source>
        <dbReference type="ARBA" id="ARBA00022989"/>
    </source>
</evidence>
<dbReference type="PANTHER" id="PTHR30576">
    <property type="entry name" value="COLANIC BIOSYNTHESIS UDP-GLUCOSE LIPID CARRIER TRANSFERASE"/>
    <property type="match status" value="1"/>
</dbReference>
<accession>A0A927RB42</accession>
<evidence type="ECO:0000256" key="4">
    <source>
        <dbReference type="ARBA" id="ARBA00022692"/>
    </source>
</evidence>
<comment type="subcellular location">
    <subcellularLocation>
        <location evidence="1">Membrane</location>
        <topology evidence="1">Multi-pass membrane protein</topology>
    </subcellularLocation>
</comment>
<feature type="transmembrane region" description="Helical" evidence="8">
    <location>
        <begin position="107"/>
        <end position="128"/>
    </location>
</feature>
<feature type="transmembrane region" description="Helical" evidence="8">
    <location>
        <begin position="140"/>
        <end position="161"/>
    </location>
</feature>
<evidence type="ECO:0000256" key="2">
    <source>
        <dbReference type="ARBA" id="ARBA00006464"/>
    </source>
</evidence>
<dbReference type="InterPro" id="IPR003362">
    <property type="entry name" value="Bact_transf"/>
</dbReference>
<feature type="region of interest" description="Disordered" evidence="7">
    <location>
        <begin position="1"/>
        <end position="59"/>
    </location>
</feature>
<dbReference type="GO" id="GO:0016780">
    <property type="term" value="F:phosphotransferase activity, for other substituted phosphate groups"/>
    <property type="evidence" value="ECO:0007669"/>
    <property type="project" value="TreeGrafter"/>
</dbReference>
<keyword evidence="11" id="KW-1185">Reference proteome</keyword>
<evidence type="ECO:0000313" key="11">
    <source>
        <dbReference type="Proteomes" id="UP000649753"/>
    </source>
</evidence>